<dbReference type="Pfam" id="PF17786">
    <property type="entry name" value="Mannosidase_ig"/>
    <property type="match status" value="1"/>
</dbReference>
<feature type="domain" description="Beta-mannosidase-like galactose-binding" evidence="20">
    <location>
        <begin position="40"/>
        <end position="219"/>
    </location>
</feature>
<feature type="domain" description="Glycoside hydrolase family 2 immunoglobulin-like beta-sandwich" evidence="17">
    <location>
        <begin position="230"/>
        <end position="332"/>
    </location>
</feature>
<dbReference type="RefSeq" id="WP_119437698.1">
    <property type="nucleotide sequence ID" value="NZ_QWGR01000004.1"/>
</dbReference>
<evidence type="ECO:0000256" key="13">
    <source>
        <dbReference type="ARBA" id="ARBA00038429"/>
    </source>
</evidence>
<evidence type="ECO:0000313" key="21">
    <source>
        <dbReference type="EMBL" id="RIJ48776.1"/>
    </source>
</evidence>
<evidence type="ECO:0000256" key="15">
    <source>
        <dbReference type="ARBA" id="ARBA00041614"/>
    </source>
</evidence>
<comment type="catalytic activity">
    <reaction evidence="1">
        <text>Hydrolysis of terminal, non-reducing beta-D-mannose residues in beta-D-mannosides.</text>
        <dbReference type="EC" id="3.2.1.25"/>
    </reaction>
</comment>
<evidence type="ECO:0000256" key="9">
    <source>
        <dbReference type="ARBA" id="ARBA00022801"/>
    </source>
</evidence>
<dbReference type="PANTHER" id="PTHR43730:SF1">
    <property type="entry name" value="BETA-MANNOSIDASE"/>
    <property type="match status" value="1"/>
</dbReference>
<keyword evidence="12" id="KW-0326">Glycosidase</keyword>
<comment type="subcellular location">
    <subcellularLocation>
        <location evidence="2">Lysosome</location>
    </subcellularLocation>
    <subcellularLocation>
        <location evidence="3">Secreted</location>
    </subcellularLocation>
</comment>
<evidence type="ECO:0000256" key="6">
    <source>
        <dbReference type="ARBA" id="ARBA00012754"/>
    </source>
</evidence>
<comment type="pathway">
    <text evidence="4">Glycan metabolism; N-glycan degradation.</text>
</comment>
<evidence type="ECO:0000256" key="14">
    <source>
        <dbReference type="ARBA" id="ARBA00041069"/>
    </source>
</evidence>
<dbReference type="SUPFAM" id="SSF51445">
    <property type="entry name" value="(Trans)glycosidases"/>
    <property type="match status" value="1"/>
</dbReference>
<feature type="chain" id="PRO_5017282418" description="Beta-mannosidase B" evidence="16">
    <location>
        <begin position="23"/>
        <end position="864"/>
    </location>
</feature>
<accession>A0A399SXQ3</accession>
<dbReference type="Pfam" id="PF17753">
    <property type="entry name" value="Ig_mannosidase"/>
    <property type="match status" value="1"/>
</dbReference>
<dbReference type="Gene3D" id="3.20.20.80">
    <property type="entry name" value="Glycosidases"/>
    <property type="match status" value="1"/>
</dbReference>
<dbReference type="AlphaFoldDB" id="A0A399SXQ3"/>
<evidence type="ECO:0000256" key="10">
    <source>
        <dbReference type="ARBA" id="ARBA00023180"/>
    </source>
</evidence>
<dbReference type="InterPro" id="IPR017853">
    <property type="entry name" value="GH"/>
</dbReference>
<dbReference type="GO" id="GO:0005764">
    <property type="term" value="C:lysosome"/>
    <property type="evidence" value="ECO:0007669"/>
    <property type="project" value="UniProtKB-SubCell"/>
</dbReference>
<dbReference type="InterPro" id="IPR036156">
    <property type="entry name" value="Beta-gal/glucu_dom_sf"/>
</dbReference>
<keyword evidence="11" id="KW-0458">Lysosome</keyword>
<dbReference type="Proteomes" id="UP000265926">
    <property type="component" value="Unassembled WGS sequence"/>
</dbReference>
<dbReference type="SUPFAM" id="SSF49785">
    <property type="entry name" value="Galactose-binding domain-like"/>
    <property type="match status" value="1"/>
</dbReference>
<keyword evidence="22" id="KW-1185">Reference proteome</keyword>
<evidence type="ECO:0000256" key="16">
    <source>
        <dbReference type="SAM" id="SignalP"/>
    </source>
</evidence>
<feature type="domain" description="Beta-mannosidase Ig-fold" evidence="18">
    <location>
        <begin position="786"/>
        <end position="862"/>
    </location>
</feature>
<dbReference type="Pfam" id="PF00703">
    <property type="entry name" value="Glyco_hydro_2"/>
    <property type="match status" value="1"/>
</dbReference>
<evidence type="ECO:0000256" key="11">
    <source>
        <dbReference type="ARBA" id="ARBA00023228"/>
    </source>
</evidence>
<dbReference type="Gene3D" id="2.60.120.260">
    <property type="entry name" value="Galactose-binding domain-like"/>
    <property type="match status" value="1"/>
</dbReference>
<dbReference type="InterPro" id="IPR041447">
    <property type="entry name" value="Mannosidase_ig"/>
</dbReference>
<dbReference type="FunFam" id="3.20.20.80:FF:000050">
    <property type="entry name" value="Beta-mannosidase B"/>
    <property type="match status" value="1"/>
</dbReference>
<evidence type="ECO:0000256" key="1">
    <source>
        <dbReference type="ARBA" id="ARBA00000829"/>
    </source>
</evidence>
<keyword evidence="10" id="KW-0325">Glycoprotein</keyword>
<dbReference type="GO" id="GO:0005975">
    <property type="term" value="P:carbohydrate metabolic process"/>
    <property type="evidence" value="ECO:0007669"/>
    <property type="project" value="InterPro"/>
</dbReference>
<evidence type="ECO:0000259" key="17">
    <source>
        <dbReference type="Pfam" id="PF00703"/>
    </source>
</evidence>
<dbReference type="PROSITE" id="PS51257">
    <property type="entry name" value="PROKAR_LIPOPROTEIN"/>
    <property type="match status" value="1"/>
</dbReference>
<evidence type="ECO:0000256" key="2">
    <source>
        <dbReference type="ARBA" id="ARBA00004371"/>
    </source>
</evidence>
<evidence type="ECO:0000256" key="8">
    <source>
        <dbReference type="ARBA" id="ARBA00022729"/>
    </source>
</evidence>
<dbReference type="InterPro" id="IPR013783">
    <property type="entry name" value="Ig-like_fold"/>
</dbReference>
<feature type="signal peptide" evidence="16">
    <location>
        <begin position="1"/>
        <end position="22"/>
    </location>
</feature>
<evidence type="ECO:0000256" key="12">
    <source>
        <dbReference type="ARBA" id="ARBA00023295"/>
    </source>
</evidence>
<dbReference type="OrthoDB" id="9801077at2"/>
<dbReference type="FunFam" id="2.60.120.260:FF:000060">
    <property type="entry name" value="Probable beta-mannosidase"/>
    <property type="match status" value="1"/>
</dbReference>
<dbReference type="GO" id="GO:0005576">
    <property type="term" value="C:extracellular region"/>
    <property type="evidence" value="ECO:0007669"/>
    <property type="project" value="UniProtKB-SubCell"/>
</dbReference>
<dbReference type="GO" id="GO:0006516">
    <property type="term" value="P:glycoprotein catabolic process"/>
    <property type="evidence" value="ECO:0007669"/>
    <property type="project" value="TreeGrafter"/>
</dbReference>
<evidence type="ECO:0000259" key="18">
    <source>
        <dbReference type="Pfam" id="PF17753"/>
    </source>
</evidence>
<sequence>MRSTLKVTVLAAIVLLLASSCKQVPQDSNLMVIKEINTDWTFKQADKNEWMPAQVPGTVHTDLMAAGKIEDPFYRLNELDQQWIDKVDWEYKTTFTVDDNYLDRDNIALHFKGLDTYADVFVNGEKVLSADNMFREWQVNVKEQLTEGENELRILFRSPIIEGLKKYNANGFVYPGAENDQAERGQVEDAKKVSIYTRKAGYHFGWDWGPRLVTSGIWRPVYLKAWDKATIKDLQIVQNEVSDEKATFTAVFEIASNKKRKATLAIANEGTTLATQTVTLIEGKAKYQLDFEIANPQLWWTNGLGEAHLYSLSGNLEVGGRKENKNTRIGIRTLELVREKDEEGTSFYFKLNGHPVFMKGANYIPNDVFLPRVSNENYKTVVETAKNSNNNMLRVWGGGIYEEDIFYDLCDENGILVWQDFMFACAMFPNDDDFLENIKHEAIDNVKRLRNHPSIALWCGNNEILTAWNTWGWKAQAEKQGADVPEKVWQAYVDIFHKTLPDVVTEHDPQRSYWGSSPSSGLGIQADLVNGDEHYWGVWWGKEPFSTYATHLARFMSEYGFQSFPEISTVRKYAVPEDYDIYSEVMKSHQRSSIGNGTIEYYMLKEYRQPKDFESFLYVNHVLQADGIKFGLEGHRRAMPYCMGSLYWQINDCWPVASWSSTDYYQKWKALQYSVKKGFSQVLVSPYEEDIKFKVGIVNDRLEPVRAELRMRLVDFNGKVIWEEASLLDLPANSSDDYFDVNRNEFRFKYRKMLNEMVFVAEVLENGKVLSHNKYYFEPFKNLKIKKPTVEYTIQKSENGFDITLTTDKLAKNVYLQIGEEEGFFSDNYFDLLPNEKISVNLKTGISEEKLNEVFTLRTLDDAF</sequence>
<evidence type="ECO:0000256" key="3">
    <source>
        <dbReference type="ARBA" id="ARBA00004613"/>
    </source>
</evidence>
<keyword evidence="9 21" id="KW-0378">Hydrolase</keyword>
<dbReference type="Pfam" id="PF22666">
    <property type="entry name" value="Glyco_hydro_2_N2"/>
    <property type="match status" value="1"/>
</dbReference>
<dbReference type="InterPro" id="IPR041625">
    <property type="entry name" value="Beta-mannosidase_Ig"/>
</dbReference>
<dbReference type="Gene3D" id="2.60.40.10">
    <property type="entry name" value="Immunoglobulins"/>
    <property type="match status" value="3"/>
</dbReference>
<keyword evidence="8 16" id="KW-0732">Signal</keyword>
<comment type="caution">
    <text evidence="21">The sequence shown here is derived from an EMBL/GenBank/DDBJ whole genome shotgun (WGS) entry which is preliminary data.</text>
</comment>
<dbReference type="EMBL" id="QWGR01000004">
    <property type="protein sequence ID" value="RIJ48776.1"/>
    <property type="molecule type" value="Genomic_DNA"/>
</dbReference>
<dbReference type="PANTHER" id="PTHR43730">
    <property type="entry name" value="BETA-MANNOSIDASE"/>
    <property type="match status" value="1"/>
</dbReference>
<evidence type="ECO:0000256" key="7">
    <source>
        <dbReference type="ARBA" id="ARBA00022525"/>
    </source>
</evidence>
<protein>
    <recommendedName>
        <fullName evidence="14">Beta-mannosidase B</fullName>
        <ecNumber evidence="6">3.2.1.25</ecNumber>
    </recommendedName>
    <alternativeName>
        <fullName evidence="15">Mannanase B</fullName>
    </alternativeName>
</protein>
<dbReference type="SUPFAM" id="SSF49303">
    <property type="entry name" value="beta-Galactosidase/glucuronidase domain"/>
    <property type="match status" value="3"/>
</dbReference>
<dbReference type="InterPro" id="IPR054593">
    <property type="entry name" value="Beta-mannosidase-like_N2"/>
</dbReference>
<dbReference type="InterPro" id="IPR006102">
    <property type="entry name" value="Ig-like_GH2"/>
</dbReference>
<comment type="subunit">
    <text evidence="5">Homodimer.</text>
</comment>
<keyword evidence="7" id="KW-0964">Secreted</keyword>
<evidence type="ECO:0000259" key="20">
    <source>
        <dbReference type="Pfam" id="PF22666"/>
    </source>
</evidence>
<comment type="similarity">
    <text evidence="13">Belongs to the glycosyl hydrolase 2 family. Beta-mannosidase B subfamily.</text>
</comment>
<proteinExistence type="inferred from homology"/>
<evidence type="ECO:0000259" key="19">
    <source>
        <dbReference type="Pfam" id="PF17786"/>
    </source>
</evidence>
<feature type="domain" description="Mannosidase Ig/CBM-like" evidence="19">
    <location>
        <begin position="692"/>
        <end position="782"/>
    </location>
</feature>
<dbReference type="InterPro" id="IPR008979">
    <property type="entry name" value="Galactose-bd-like_sf"/>
</dbReference>
<evidence type="ECO:0000313" key="22">
    <source>
        <dbReference type="Proteomes" id="UP000265926"/>
    </source>
</evidence>
<dbReference type="GO" id="GO:0004567">
    <property type="term" value="F:beta-mannosidase activity"/>
    <property type="evidence" value="ECO:0007669"/>
    <property type="project" value="UniProtKB-EC"/>
</dbReference>
<dbReference type="EC" id="3.2.1.25" evidence="6"/>
<name>A0A399SXQ3_9BACT</name>
<gene>
    <name evidence="21" type="ORF">D1614_09630</name>
</gene>
<organism evidence="21 22">
    <name type="scientific">Maribellus luteus</name>
    <dbReference type="NCBI Taxonomy" id="2305463"/>
    <lineage>
        <taxon>Bacteria</taxon>
        <taxon>Pseudomonadati</taxon>
        <taxon>Bacteroidota</taxon>
        <taxon>Bacteroidia</taxon>
        <taxon>Marinilabiliales</taxon>
        <taxon>Prolixibacteraceae</taxon>
        <taxon>Maribellus</taxon>
    </lineage>
</organism>
<evidence type="ECO:0000256" key="4">
    <source>
        <dbReference type="ARBA" id="ARBA00004740"/>
    </source>
</evidence>
<dbReference type="InterPro" id="IPR050887">
    <property type="entry name" value="Beta-mannosidase_GH2"/>
</dbReference>
<evidence type="ECO:0000256" key="5">
    <source>
        <dbReference type="ARBA" id="ARBA00011738"/>
    </source>
</evidence>
<reference evidence="21 22" key="1">
    <citation type="submission" date="2018-08" db="EMBL/GenBank/DDBJ databases">
        <title>Pallidiluteibacterium maritimus gen. nov., sp. nov., isolated from coastal sediment.</title>
        <authorList>
            <person name="Zhou L.Y."/>
        </authorList>
    </citation>
    <scope>NUCLEOTIDE SEQUENCE [LARGE SCALE GENOMIC DNA]</scope>
    <source>
        <strain evidence="21 22">XSD2</strain>
    </source>
</reference>